<protein>
    <submittedName>
        <fullName evidence="1">Uncharacterized protein</fullName>
    </submittedName>
</protein>
<proteinExistence type="predicted"/>
<dbReference type="Proteomes" id="UP000185860">
    <property type="component" value="Unassembled WGS sequence"/>
</dbReference>
<dbReference type="STRING" id="454136.NIES2119_07105"/>
<gene>
    <name evidence="1" type="ORF">NIES2119_07105</name>
</gene>
<dbReference type="RefSeq" id="WP_073592766.1">
    <property type="nucleotide sequence ID" value="NZ_MRCE01000006.1"/>
</dbReference>
<dbReference type="EMBL" id="MRCE01000006">
    <property type="protein sequence ID" value="OKH38904.1"/>
    <property type="molecule type" value="Genomic_DNA"/>
</dbReference>
<sequence>MDYLGDILEKIKKKPAAYLGRPSIVCLQAFLSGYNVAQYQLGVPLTAENPLDGFQEWIQEKFGIKSSQSWANIILFFSQDEREALDSFFELFEEFRQRRKSLTGDEYIQVK</sequence>
<name>A0A1U7INH0_9CYAN</name>
<organism evidence="1 2">
    <name type="scientific">[Phormidium ambiguum] IAM M-71</name>
    <dbReference type="NCBI Taxonomy" id="454136"/>
    <lineage>
        <taxon>Bacteria</taxon>
        <taxon>Bacillati</taxon>
        <taxon>Cyanobacteriota</taxon>
        <taxon>Cyanophyceae</taxon>
        <taxon>Oscillatoriophycideae</taxon>
        <taxon>Aerosakkonematales</taxon>
        <taxon>Aerosakkonemataceae</taxon>
        <taxon>Floridanema</taxon>
    </lineage>
</organism>
<evidence type="ECO:0000313" key="2">
    <source>
        <dbReference type="Proteomes" id="UP000185860"/>
    </source>
</evidence>
<dbReference type="OrthoDB" id="2617173at2"/>
<accession>A0A1U7INH0</accession>
<reference evidence="1 2" key="1">
    <citation type="submission" date="2016-11" db="EMBL/GenBank/DDBJ databases">
        <title>Draft Genome Sequences of Nine Cyanobacterial Strains from Diverse Habitats.</title>
        <authorList>
            <person name="Zhu T."/>
            <person name="Hou S."/>
            <person name="Lu X."/>
            <person name="Hess W.R."/>
        </authorList>
    </citation>
    <scope>NUCLEOTIDE SEQUENCE [LARGE SCALE GENOMIC DNA]</scope>
    <source>
        <strain evidence="1 2">IAM M-71</strain>
    </source>
</reference>
<evidence type="ECO:0000313" key="1">
    <source>
        <dbReference type="EMBL" id="OKH38904.1"/>
    </source>
</evidence>
<dbReference type="AlphaFoldDB" id="A0A1U7INH0"/>
<comment type="caution">
    <text evidence="1">The sequence shown here is derived from an EMBL/GenBank/DDBJ whole genome shotgun (WGS) entry which is preliminary data.</text>
</comment>